<feature type="domain" description="Ysc84 actin-binding" evidence="1">
    <location>
        <begin position="98"/>
        <end position="222"/>
    </location>
</feature>
<dbReference type="InterPro" id="IPR033643">
    <property type="entry name" value="SYLF_SH3YL1-like"/>
</dbReference>
<evidence type="ECO:0000313" key="2">
    <source>
        <dbReference type="EMBL" id="KAJ5376156.1"/>
    </source>
</evidence>
<dbReference type="CDD" id="cd11525">
    <property type="entry name" value="SYLF_SH3YL1_like"/>
    <property type="match status" value="1"/>
</dbReference>
<accession>A0A9W9SCI1</accession>
<dbReference type="GO" id="GO:0035091">
    <property type="term" value="F:phosphatidylinositol binding"/>
    <property type="evidence" value="ECO:0007669"/>
    <property type="project" value="TreeGrafter"/>
</dbReference>
<protein>
    <recommendedName>
        <fullName evidence="1">Ysc84 actin-binding domain-containing protein</fullName>
    </recommendedName>
</protein>
<evidence type="ECO:0000313" key="3">
    <source>
        <dbReference type="Proteomes" id="UP001147747"/>
    </source>
</evidence>
<keyword evidence="3" id="KW-1185">Reference proteome</keyword>
<dbReference type="InterPro" id="IPR051702">
    <property type="entry name" value="SH3_domain_YSC84-like"/>
</dbReference>
<dbReference type="GO" id="GO:0051666">
    <property type="term" value="P:actin cortical patch localization"/>
    <property type="evidence" value="ECO:0007669"/>
    <property type="project" value="TreeGrafter"/>
</dbReference>
<sequence length="328" mass="34288">MSKEKRPGRGKSIHNPFPASMASECEKASLILDSLINPRYIKLDVGIPHKILAEAKGLVILTSLRVGFLGSGRLGSGLIVARLPDGRWSAPCALMTGGAGVGGLVGLELTDFVFVLTSDEAVNALATFGSLTLGLNVSMAAGPMGRSAEATGTASRKGVASMLSYSKTRGLYGGVSLEGGVLLERADANKKIYGRKVTAKELLCGDITPPPETASLMRILNSPCFSSEPAAVSPAEATTDGRPNNIQTESVALPSQTPNLPPSRTHELNGQTAPQIAELDTGPPCDTLELSGDNLQDRPLELESTVSLFISATSANYWRYLAAAIHSS</sequence>
<name>A0A9W9SCI1_9EURO</name>
<gene>
    <name evidence="2" type="ORF">N7509_013042</name>
</gene>
<dbReference type="GO" id="GO:0051017">
    <property type="term" value="P:actin filament bundle assembly"/>
    <property type="evidence" value="ECO:0007669"/>
    <property type="project" value="TreeGrafter"/>
</dbReference>
<dbReference type="Proteomes" id="UP001147747">
    <property type="component" value="Unassembled WGS sequence"/>
</dbReference>
<evidence type="ECO:0000259" key="1">
    <source>
        <dbReference type="Pfam" id="PF04366"/>
    </source>
</evidence>
<dbReference type="AlphaFoldDB" id="A0A9W9SCI1"/>
<dbReference type="Pfam" id="PF04366">
    <property type="entry name" value="Ysc84"/>
    <property type="match status" value="1"/>
</dbReference>
<dbReference type="GeneID" id="81376659"/>
<dbReference type="PANTHER" id="PTHR15629:SF2">
    <property type="entry name" value="SH3 DOMAIN-CONTAINING YSC84-LIKE PROTEIN 1"/>
    <property type="match status" value="1"/>
</dbReference>
<dbReference type="EMBL" id="JAPZBU010000012">
    <property type="protein sequence ID" value="KAJ5376156.1"/>
    <property type="molecule type" value="Genomic_DNA"/>
</dbReference>
<comment type="caution">
    <text evidence="2">The sequence shown here is derived from an EMBL/GenBank/DDBJ whole genome shotgun (WGS) entry which is preliminary data.</text>
</comment>
<dbReference type="GO" id="GO:0030479">
    <property type="term" value="C:actin cortical patch"/>
    <property type="evidence" value="ECO:0007669"/>
    <property type="project" value="TreeGrafter"/>
</dbReference>
<reference evidence="2" key="2">
    <citation type="journal article" date="2023" name="IMA Fungus">
        <title>Comparative genomic study of the Penicillium genus elucidates a diverse pangenome and 15 lateral gene transfer events.</title>
        <authorList>
            <person name="Petersen C."/>
            <person name="Sorensen T."/>
            <person name="Nielsen M.R."/>
            <person name="Sondergaard T.E."/>
            <person name="Sorensen J.L."/>
            <person name="Fitzpatrick D.A."/>
            <person name="Frisvad J.C."/>
            <person name="Nielsen K.L."/>
        </authorList>
    </citation>
    <scope>NUCLEOTIDE SEQUENCE</scope>
    <source>
        <strain evidence="2">IBT 29677</strain>
    </source>
</reference>
<dbReference type="PANTHER" id="PTHR15629">
    <property type="entry name" value="SH3YL1 PROTEIN"/>
    <property type="match status" value="1"/>
</dbReference>
<dbReference type="RefSeq" id="XP_056481186.1">
    <property type="nucleotide sequence ID" value="XM_056637679.1"/>
</dbReference>
<dbReference type="GO" id="GO:0051015">
    <property type="term" value="F:actin filament binding"/>
    <property type="evidence" value="ECO:0007669"/>
    <property type="project" value="TreeGrafter"/>
</dbReference>
<dbReference type="InterPro" id="IPR007461">
    <property type="entry name" value="Ysc84_actin-binding"/>
</dbReference>
<dbReference type="OrthoDB" id="10255128at2759"/>
<organism evidence="2 3">
    <name type="scientific">Penicillium cosmopolitanum</name>
    <dbReference type="NCBI Taxonomy" id="1131564"/>
    <lineage>
        <taxon>Eukaryota</taxon>
        <taxon>Fungi</taxon>
        <taxon>Dikarya</taxon>
        <taxon>Ascomycota</taxon>
        <taxon>Pezizomycotina</taxon>
        <taxon>Eurotiomycetes</taxon>
        <taxon>Eurotiomycetidae</taxon>
        <taxon>Eurotiales</taxon>
        <taxon>Aspergillaceae</taxon>
        <taxon>Penicillium</taxon>
    </lineage>
</organism>
<proteinExistence type="predicted"/>
<reference evidence="2" key="1">
    <citation type="submission" date="2022-12" db="EMBL/GenBank/DDBJ databases">
        <authorList>
            <person name="Petersen C."/>
        </authorList>
    </citation>
    <scope>NUCLEOTIDE SEQUENCE</scope>
    <source>
        <strain evidence="2">IBT 29677</strain>
    </source>
</reference>